<dbReference type="EMBL" id="JAVDQX010000011">
    <property type="protein sequence ID" value="MDR6461439.1"/>
    <property type="molecule type" value="Genomic_DNA"/>
</dbReference>
<keyword evidence="2" id="KW-1185">Reference proteome</keyword>
<protein>
    <submittedName>
        <fullName evidence="1">Uncharacterized protein</fullName>
    </submittedName>
</protein>
<evidence type="ECO:0000313" key="2">
    <source>
        <dbReference type="Proteomes" id="UP001184833"/>
    </source>
</evidence>
<reference evidence="1" key="1">
    <citation type="submission" date="2023-07" db="EMBL/GenBank/DDBJ databases">
        <title>Sorghum-associated microbial communities from plants grown in Nebraska, USA.</title>
        <authorList>
            <person name="Schachtman D."/>
        </authorList>
    </citation>
    <scope>NUCLEOTIDE SEQUENCE</scope>
    <source>
        <strain evidence="1">DS2329</strain>
    </source>
</reference>
<dbReference type="Proteomes" id="UP001184833">
    <property type="component" value="Unassembled WGS sequence"/>
</dbReference>
<comment type="caution">
    <text evidence="1">The sequence shown here is derived from an EMBL/GenBank/DDBJ whole genome shotgun (WGS) entry which is preliminary data.</text>
</comment>
<sequence length="33" mass="3905">MLVIAAFKALYNLEQDMVRSSYLPSFLNPDYFF</sequence>
<evidence type="ECO:0000313" key="1">
    <source>
        <dbReference type="EMBL" id="MDR6461439.1"/>
    </source>
</evidence>
<name>A0ACC6JEV5_9FLAO</name>
<proteinExistence type="predicted"/>
<accession>A0ACC6JEV5</accession>
<organism evidence="1 2">
    <name type="scientific">Chryseobacterium vietnamense</name>
    <dbReference type="NCBI Taxonomy" id="866785"/>
    <lineage>
        <taxon>Bacteria</taxon>
        <taxon>Pseudomonadati</taxon>
        <taxon>Bacteroidota</taxon>
        <taxon>Flavobacteriia</taxon>
        <taxon>Flavobacteriales</taxon>
        <taxon>Weeksellaceae</taxon>
        <taxon>Chryseobacterium group</taxon>
        <taxon>Chryseobacterium</taxon>
    </lineage>
</organism>
<gene>
    <name evidence="1" type="ORF">J2786_004597</name>
</gene>